<dbReference type="Proteomes" id="UP000479710">
    <property type="component" value="Unassembled WGS sequence"/>
</dbReference>
<keyword evidence="3" id="KW-1185">Reference proteome</keyword>
<dbReference type="EMBL" id="SPHZ02000006">
    <property type="protein sequence ID" value="KAF0910921.1"/>
    <property type="molecule type" value="Genomic_DNA"/>
</dbReference>
<evidence type="ECO:0000313" key="2">
    <source>
        <dbReference type="EMBL" id="KAF0910921.1"/>
    </source>
</evidence>
<organism evidence="2 3">
    <name type="scientific">Oryza meyeriana var. granulata</name>
    <dbReference type="NCBI Taxonomy" id="110450"/>
    <lineage>
        <taxon>Eukaryota</taxon>
        <taxon>Viridiplantae</taxon>
        <taxon>Streptophyta</taxon>
        <taxon>Embryophyta</taxon>
        <taxon>Tracheophyta</taxon>
        <taxon>Spermatophyta</taxon>
        <taxon>Magnoliopsida</taxon>
        <taxon>Liliopsida</taxon>
        <taxon>Poales</taxon>
        <taxon>Poaceae</taxon>
        <taxon>BOP clade</taxon>
        <taxon>Oryzoideae</taxon>
        <taxon>Oryzeae</taxon>
        <taxon>Oryzinae</taxon>
        <taxon>Oryza</taxon>
        <taxon>Oryza meyeriana</taxon>
    </lineage>
</organism>
<accession>A0A6G1DET2</accession>
<feature type="compositionally biased region" description="Basic residues" evidence="1">
    <location>
        <begin position="67"/>
        <end position="83"/>
    </location>
</feature>
<name>A0A6G1DET2_9ORYZ</name>
<comment type="caution">
    <text evidence="2">The sequence shown here is derived from an EMBL/GenBank/DDBJ whole genome shotgun (WGS) entry which is preliminary data.</text>
</comment>
<feature type="compositionally biased region" description="Basic and acidic residues" evidence="1">
    <location>
        <begin position="57"/>
        <end position="66"/>
    </location>
</feature>
<feature type="compositionally biased region" description="Low complexity" evidence="1">
    <location>
        <begin position="11"/>
        <end position="26"/>
    </location>
</feature>
<dbReference type="AlphaFoldDB" id="A0A6G1DET2"/>
<proteinExistence type="predicted"/>
<protein>
    <submittedName>
        <fullName evidence="2">Uncharacterized protein</fullName>
    </submittedName>
</protein>
<gene>
    <name evidence="2" type="ORF">E2562_005318</name>
</gene>
<sequence length="191" mass="20500">MSSPSSPPGFRQAAPSPAAPRRAACTSPLRCRPSRAVAASSSPCTSAPAPFVRRATPCHEAHDARASRRRAPGRGRLGAKQRTPRSTVDSMHRALSRLPFYTAVSRPILRRHAPVPVTATAQEGPKDEPHTACNRRRLSCLLCVTRVLSQDSLARQPQGAEDGAHVAIDGAATPAPRLSASRREKSRARRL</sequence>
<evidence type="ECO:0000313" key="3">
    <source>
        <dbReference type="Proteomes" id="UP000479710"/>
    </source>
</evidence>
<feature type="region of interest" description="Disordered" evidence="1">
    <location>
        <begin position="1"/>
        <end position="26"/>
    </location>
</feature>
<feature type="region of interest" description="Disordered" evidence="1">
    <location>
        <begin position="154"/>
        <end position="191"/>
    </location>
</feature>
<feature type="region of interest" description="Disordered" evidence="1">
    <location>
        <begin position="55"/>
        <end position="90"/>
    </location>
</feature>
<reference evidence="2 3" key="1">
    <citation type="submission" date="2019-11" db="EMBL/GenBank/DDBJ databases">
        <title>Whole genome sequence of Oryza granulata.</title>
        <authorList>
            <person name="Li W."/>
        </authorList>
    </citation>
    <scope>NUCLEOTIDE SEQUENCE [LARGE SCALE GENOMIC DNA]</scope>
    <source>
        <strain evidence="3">cv. Menghai</strain>
        <tissue evidence="2">Leaf</tissue>
    </source>
</reference>
<evidence type="ECO:0000256" key="1">
    <source>
        <dbReference type="SAM" id="MobiDB-lite"/>
    </source>
</evidence>